<evidence type="ECO:0000256" key="2">
    <source>
        <dbReference type="RuleBase" id="RU000363"/>
    </source>
</evidence>
<evidence type="ECO:0000256" key="1">
    <source>
        <dbReference type="ARBA" id="ARBA00023002"/>
    </source>
</evidence>
<dbReference type="Proteomes" id="UP000307874">
    <property type="component" value="Unassembled WGS sequence"/>
</dbReference>
<evidence type="ECO:0000313" key="3">
    <source>
        <dbReference type="EMBL" id="TNB49838.1"/>
    </source>
</evidence>
<keyword evidence="4" id="KW-1185">Reference proteome</keyword>
<dbReference type="InterPro" id="IPR036291">
    <property type="entry name" value="NAD(P)-bd_dom_sf"/>
</dbReference>
<dbReference type="PANTHER" id="PTHR43658:SF8">
    <property type="entry name" value="17-BETA-HYDROXYSTEROID DEHYDROGENASE 14-RELATED"/>
    <property type="match status" value="1"/>
</dbReference>
<dbReference type="InterPro" id="IPR002347">
    <property type="entry name" value="SDR_fam"/>
</dbReference>
<dbReference type="SUPFAM" id="SSF51735">
    <property type="entry name" value="NAD(P)-binding Rossmann-fold domains"/>
    <property type="match status" value="1"/>
</dbReference>
<comment type="similarity">
    <text evidence="2">Belongs to the short-chain dehydrogenases/reductases (SDR) family.</text>
</comment>
<dbReference type="Pfam" id="PF00106">
    <property type="entry name" value="adh_short"/>
    <property type="match status" value="1"/>
</dbReference>
<dbReference type="PRINTS" id="PR00080">
    <property type="entry name" value="SDRFAMILY"/>
</dbReference>
<reference evidence="3 4" key="1">
    <citation type="submission" date="2019-05" db="EMBL/GenBank/DDBJ databases">
        <authorList>
            <person name="Lee S.D."/>
        </authorList>
    </citation>
    <scope>NUCLEOTIDE SEQUENCE [LARGE SCALE GENOMIC DNA]</scope>
    <source>
        <strain evidence="3 4">GH2-6</strain>
    </source>
</reference>
<gene>
    <name evidence="3" type="ORF">FF124_02430</name>
</gene>
<dbReference type="RefSeq" id="WP_138746877.1">
    <property type="nucleotide sequence ID" value="NZ_VCLB01000001.1"/>
</dbReference>
<sequence>MKVEGMAALVTGAGSGLGAATARALAEKGARVTVLDMNGDAAEEIAAEIGGIAAVGDVSSEVDVTAALDAAEAAHGTVRIAVSCAGIGTAGRAVGRDGPMPMADFERTLRVNLMGTFNVVRLSAHRMSLAEPIGESRGVIVNTASIAAFEGQIGQAAYAASKGGIVSMTLPLAREFARFGVRVNTLAPGVFLTPLLYNLPEEAQKSIAATIPFPVRLGDPAEFAHAVVFAVENDYLNGEVIRLDGANRLTPK</sequence>
<dbReference type="InterPro" id="IPR020904">
    <property type="entry name" value="Sc_DH/Rdtase_CS"/>
</dbReference>
<dbReference type="GO" id="GO:0016491">
    <property type="term" value="F:oxidoreductase activity"/>
    <property type="evidence" value="ECO:0007669"/>
    <property type="project" value="UniProtKB-KW"/>
</dbReference>
<dbReference type="PANTHER" id="PTHR43658">
    <property type="entry name" value="SHORT-CHAIN DEHYDROGENASE/REDUCTASE"/>
    <property type="match status" value="1"/>
</dbReference>
<dbReference type="Gene3D" id="3.40.50.720">
    <property type="entry name" value="NAD(P)-binding Rossmann-like Domain"/>
    <property type="match status" value="1"/>
</dbReference>
<dbReference type="EMBL" id="VCLB01000001">
    <property type="protein sequence ID" value="TNB49838.1"/>
    <property type="molecule type" value="Genomic_DNA"/>
</dbReference>
<protein>
    <submittedName>
        <fullName evidence="3">SDR family NAD(P)-dependent oxidoreductase</fullName>
    </submittedName>
</protein>
<dbReference type="AlphaFoldDB" id="A0A5C4JWL3"/>
<accession>A0A5C4JWL3</accession>
<name>A0A5C4JWL3_9HYPH</name>
<keyword evidence="1" id="KW-0560">Oxidoreductase</keyword>
<organism evidence="3 4">
    <name type="scientific">Martelella lutilitoris</name>
    <dbReference type="NCBI Taxonomy" id="2583532"/>
    <lineage>
        <taxon>Bacteria</taxon>
        <taxon>Pseudomonadati</taxon>
        <taxon>Pseudomonadota</taxon>
        <taxon>Alphaproteobacteria</taxon>
        <taxon>Hyphomicrobiales</taxon>
        <taxon>Aurantimonadaceae</taxon>
        <taxon>Martelella</taxon>
    </lineage>
</organism>
<dbReference type="PROSITE" id="PS00061">
    <property type="entry name" value="ADH_SHORT"/>
    <property type="match status" value="1"/>
</dbReference>
<comment type="caution">
    <text evidence="3">The sequence shown here is derived from an EMBL/GenBank/DDBJ whole genome shotgun (WGS) entry which is preliminary data.</text>
</comment>
<dbReference type="PRINTS" id="PR00081">
    <property type="entry name" value="GDHRDH"/>
</dbReference>
<evidence type="ECO:0000313" key="4">
    <source>
        <dbReference type="Proteomes" id="UP000307874"/>
    </source>
</evidence>
<reference evidence="3 4" key="2">
    <citation type="submission" date="2019-06" db="EMBL/GenBank/DDBJ databases">
        <title>Martelella lutilitoris sp. nov., isolated from a tidal mudflat.</title>
        <authorList>
            <person name="Kim Y.-J."/>
        </authorList>
    </citation>
    <scope>NUCLEOTIDE SEQUENCE [LARGE SCALE GENOMIC DNA]</scope>
    <source>
        <strain evidence="3 4">GH2-6</strain>
    </source>
</reference>
<dbReference type="OrthoDB" id="9795647at2"/>
<proteinExistence type="inferred from homology"/>